<organism evidence="9 10">
    <name type="scientific">Dactylosporangium cerinum</name>
    <dbReference type="NCBI Taxonomy" id="1434730"/>
    <lineage>
        <taxon>Bacteria</taxon>
        <taxon>Bacillati</taxon>
        <taxon>Actinomycetota</taxon>
        <taxon>Actinomycetes</taxon>
        <taxon>Micromonosporales</taxon>
        <taxon>Micromonosporaceae</taxon>
        <taxon>Dactylosporangium</taxon>
    </lineage>
</organism>
<dbReference type="SMART" id="SM00304">
    <property type="entry name" value="HAMP"/>
    <property type="match status" value="1"/>
</dbReference>
<evidence type="ECO:0000313" key="10">
    <source>
        <dbReference type="Proteomes" id="UP001595912"/>
    </source>
</evidence>
<evidence type="ECO:0000313" key="9">
    <source>
        <dbReference type="EMBL" id="MFC5002449.1"/>
    </source>
</evidence>
<keyword evidence="3 5" id="KW-0807">Transducer</keyword>
<dbReference type="PANTHER" id="PTHR32089:SF112">
    <property type="entry name" value="LYSOZYME-LIKE PROTEIN-RELATED"/>
    <property type="match status" value="1"/>
</dbReference>
<dbReference type="EMBL" id="JBHSIU010000041">
    <property type="protein sequence ID" value="MFC5002449.1"/>
    <property type="molecule type" value="Genomic_DNA"/>
</dbReference>
<accession>A0ABV9W243</accession>
<comment type="caution">
    <text evidence="9">The sequence shown here is derived from an EMBL/GenBank/DDBJ whole genome shotgun (WGS) entry which is preliminary data.</text>
</comment>
<dbReference type="InterPro" id="IPR004089">
    <property type="entry name" value="MCPsignal_dom"/>
</dbReference>
<gene>
    <name evidence="9" type="ORF">ACFPIJ_32020</name>
</gene>
<dbReference type="Pfam" id="PF00015">
    <property type="entry name" value="MCPsignal"/>
    <property type="match status" value="1"/>
</dbReference>
<keyword evidence="2 6" id="KW-1133">Transmembrane helix</keyword>
<reference evidence="10" key="1">
    <citation type="journal article" date="2019" name="Int. J. Syst. Evol. Microbiol.">
        <title>The Global Catalogue of Microorganisms (GCM) 10K type strain sequencing project: providing services to taxonomists for standard genome sequencing and annotation.</title>
        <authorList>
            <consortium name="The Broad Institute Genomics Platform"/>
            <consortium name="The Broad Institute Genome Sequencing Center for Infectious Disease"/>
            <person name="Wu L."/>
            <person name="Ma J."/>
        </authorList>
    </citation>
    <scope>NUCLEOTIDE SEQUENCE [LARGE SCALE GENOMIC DNA]</scope>
    <source>
        <strain evidence="10">CGMCC 4.7152</strain>
    </source>
</reference>
<comment type="similarity">
    <text evidence="4">Belongs to the methyl-accepting chemotaxis (MCP) protein family.</text>
</comment>
<evidence type="ECO:0000256" key="3">
    <source>
        <dbReference type="ARBA" id="ARBA00023224"/>
    </source>
</evidence>
<feature type="domain" description="Methyl-accepting transducer" evidence="7">
    <location>
        <begin position="280"/>
        <end position="523"/>
    </location>
</feature>
<proteinExistence type="inferred from homology"/>
<feature type="domain" description="HAMP" evidence="8">
    <location>
        <begin position="221"/>
        <end position="275"/>
    </location>
</feature>
<dbReference type="CDD" id="cd06225">
    <property type="entry name" value="HAMP"/>
    <property type="match status" value="1"/>
</dbReference>
<keyword evidence="10" id="KW-1185">Reference proteome</keyword>
<dbReference type="PROSITE" id="PS50885">
    <property type="entry name" value="HAMP"/>
    <property type="match status" value="1"/>
</dbReference>
<evidence type="ECO:0000256" key="2">
    <source>
        <dbReference type="ARBA" id="ARBA00022989"/>
    </source>
</evidence>
<evidence type="ECO:0000259" key="8">
    <source>
        <dbReference type="PROSITE" id="PS50885"/>
    </source>
</evidence>
<dbReference type="SMART" id="SM00283">
    <property type="entry name" value="MA"/>
    <property type="match status" value="1"/>
</dbReference>
<dbReference type="Pfam" id="PF00672">
    <property type="entry name" value="HAMP"/>
    <property type="match status" value="1"/>
</dbReference>
<evidence type="ECO:0000259" key="7">
    <source>
        <dbReference type="PROSITE" id="PS50111"/>
    </source>
</evidence>
<dbReference type="PANTHER" id="PTHR32089">
    <property type="entry name" value="METHYL-ACCEPTING CHEMOTAXIS PROTEIN MCPB"/>
    <property type="match status" value="1"/>
</dbReference>
<keyword evidence="1 6" id="KW-0812">Transmembrane</keyword>
<sequence length="538" mass="55272">MNMLRRTRVATRLAVGFLIVSLCVVAIWLAALSSADGTRTTASSLSAAQAELDTAQQLKFRSTDVLGWQAGYAFDIVRGAADATADTAVSRAAFLAAMDSFSSEVDAMAALPLTAGQQADVRAIRAAFTEFLGLDERVIAAYRAGTPAQTSEANDIVAGEALDVYQTISDGVDDLLAVARQKSATAQRGAQHSASTTSRTATVAGIAALLLSILLAVALSLSIIRPLRAIGDRLADIADGDGDLTRRLDAGGDDEFTSVSRSFNTFVAKIGDTVRAIGGSAATVAEASARLTDTSTSIMTGAQQTSDRSGLIVASADEVSGTVRTVANGAEQMSVSIQQIAGTAAEAARIGGQTNLLTQATFDLIGRLASSSREIGDVVKAITAIAGQTNLLALNATIEAARAGEAGKGFAVVAGEVKQLAQETGRATEDITAKVQSIQQDTAAATDAINQIVEITGRLGEYQNTISAAVEEQTATTDEISRNITQAAASSADIAANIAGISAAAQSTTGGVQDTRTAAHELSAMSHELRDLVGQFRV</sequence>
<dbReference type="PROSITE" id="PS50111">
    <property type="entry name" value="CHEMOTAXIS_TRANSDUC_2"/>
    <property type="match status" value="1"/>
</dbReference>
<dbReference type="SUPFAM" id="SSF58104">
    <property type="entry name" value="Methyl-accepting chemotaxis protein (MCP) signaling domain"/>
    <property type="match status" value="1"/>
</dbReference>
<feature type="transmembrane region" description="Helical" evidence="6">
    <location>
        <begin position="203"/>
        <end position="224"/>
    </location>
</feature>
<evidence type="ECO:0000256" key="6">
    <source>
        <dbReference type="SAM" id="Phobius"/>
    </source>
</evidence>
<evidence type="ECO:0000256" key="4">
    <source>
        <dbReference type="ARBA" id="ARBA00029447"/>
    </source>
</evidence>
<dbReference type="InterPro" id="IPR003660">
    <property type="entry name" value="HAMP_dom"/>
</dbReference>
<protein>
    <submittedName>
        <fullName evidence="9">Methyl-accepting chemotaxis protein</fullName>
    </submittedName>
</protein>
<evidence type="ECO:0000256" key="1">
    <source>
        <dbReference type="ARBA" id="ARBA00022692"/>
    </source>
</evidence>
<name>A0ABV9W243_9ACTN</name>
<evidence type="ECO:0000256" key="5">
    <source>
        <dbReference type="PROSITE-ProRule" id="PRU00284"/>
    </source>
</evidence>
<dbReference type="RefSeq" id="WP_380120497.1">
    <property type="nucleotide sequence ID" value="NZ_JBHSIU010000041.1"/>
</dbReference>
<dbReference type="Gene3D" id="1.10.287.950">
    <property type="entry name" value="Methyl-accepting chemotaxis protein"/>
    <property type="match status" value="1"/>
</dbReference>
<keyword evidence="6" id="KW-0472">Membrane</keyword>
<dbReference type="Proteomes" id="UP001595912">
    <property type="component" value="Unassembled WGS sequence"/>
</dbReference>